<organism evidence="3 4">
    <name type="scientific">Streptomyces scabichelini</name>
    <dbReference type="NCBI Taxonomy" id="2711217"/>
    <lineage>
        <taxon>Bacteria</taxon>
        <taxon>Bacillati</taxon>
        <taxon>Actinomycetota</taxon>
        <taxon>Actinomycetes</taxon>
        <taxon>Kitasatosporales</taxon>
        <taxon>Streptomycetaceae</taxon>
        <taxon>Streptomyces</taxon>
    </lineage>
</organism>
<dbReference type="Pfam" id="PF13561">
    <property type="entry name" value="adh_short_C2"/>
    <property type="match status" value="1"/>
</dbReference>
<keyword evidence="1" id="KW-0560">Oxidoreductase</keyword>
<dbReference type="PANTHER" id="PTHR43975:SF2">
    <property type="entry name" value="EG:BACR7A4.14 PROTEIN-RELATED"/>
    <property type="match status" value="1"/>
</dbReference>
<evidence type="ECO:0000313" key="4">
    <source>
        <dbReference type="Proteomes" id="UP000472335"/>
    </source>
</evidence>
<gene>
    <name evidence="3" type="ORF">G5C60_21315</name>
</gene>
<protein>
    <submittedName>
        <fullName evidence="3">SDR family oxidoreductase</fullName>
    </submittedName>
</protein>
<evidence type="ECO:0000256" key="1">
    <source>
        <dbReference type="ARBA" id="ARBA00023002"/>
    </source>
</evidence>
<dbReference type="CDD" id="cd05233">
    <property type="entry name" value="SDR_c"/>
    <property type="match status" value="1"/>
</dbReference>
<proteinExistence type="predicted"/>
<comment type="caution">
    <text evidence="3">The sequence shown here is derived from an EMBL/GenBank/DDBJ whole genome shotgun (WGS) entry which is preliminary data.</text>
</comment>
<dbReference type="PRINTS" id="PR00080">
    <property type="entry name" value="SDRFAMILY"/>
</dbReference>
<dbReference type="EMBL" id="JAAKZY010000064">
    <property type="protein sequence ID" value="NGO10061.1"/>
    <property type="molecule type" value="Genomic_DNA"/>
</dbReference>
<dbReference type="PANTHER" id="PTHR43975">
    <property type="entry name" value="ZGC:101858"/>
    <property type="match status" value="1"/>
</dbReference>
<name>A0A6G4V7V3_9ACTN</name>
<keyword evidence="4" id="KW-1185">Reference proteome</keyword>
<accession>A0A6G4V7V3</accession>
<dbReference type="GO" id="GO:0016491">
    <property type="term" value="F:oxidoreductase activity"/>
    <property type="evidence" value="ECO:0007669"/>
    <property type="project" value="UniProtKB-KW"/>
</dbReference>
<dbReference type="Proteomes" id="UP000472335">
    <property type="component" value="Unassembled WGS sequence"/>
</dbReference>
<dbReference type="PRINTS" id="PR00081">
    <property type="entry name" value="GDHRDH"/>
</dbReference>
<dbReference type="AlphaFoldDB" id="A0A6G4V7V3"/>
<dbReference type="Gene3D" id="3.40.50.720">
    <property type="entry name" value="NAD(P)-binding Rossmann-like Domain"/>
    <property type="match status" value="1"/>
</dbReference>
<dbReference type="SUPFAM" id="SSF51735">
    <property type="entry name" value="NAD(P)-binding Rossmann-fold domains"/>
    <property type="match status" value="1"/>
</dbReference>
<evidence type="ECO:0000313" key="3">
    <source>
        <dbReference type="EMBL" id="NGO10061.1"/>
    </source>
</evidence>
<reference evidence="3 4" key="1">
    <citation type="submission" date="2020-02" db="EMBL/GenBank/DDBJ databases">
        <title>Whole-genome analyses of novel actinobacteria.</title>
        <authorList>
            <person name="Sahin N."/>
            <person name="Gencbay T."/>
        </authorList>
    </citation>
    <scope>NUCLEOTIDE SEQUENCE [LARGE SCALE GENOMIC DNA]</scope>
    <source>
        <strain evidence="3 4">HC44</strain>
    </source>
</reference>
<feature type="region of interest" description="Disordered" evidence="2">
    <location>
        <begin position="1"/>
        <end position="23"/>
    </location>
</feature>
<sequence>MAAGASPDGYGPGDTKDETLVKQQNSSRVAVVTGAGTSLGAAIAHRFATDGYTVVLVGRAEAALRQTAKRARTARKWHPWVGDVSDPAAITAVMNGVAERFRRLDVLVNHGGVAIPGTVEQIDIDSYRTMMSTNIDGAFFASRAALPHLRVARGCIVNVGSMDALSGHRGQAVYDMTRGALANLTNAMALDHGREIRVNAVHPGVTLSSRFLRDTFVEGASLHKRVVDRVPMGRPGEPAEVAAVVAFLASRDAAYLNGVHIPVDGGLTASNGQTNLYGIDPATKTDADGERIRR</sequence>
<dbReference type="FunFam" id="3.40.50.720:FF:000084">
    <property type="entry name" value="Short-chain dehydrogenase reductase"/>
    <property type="match status" value="1"/>
</dbReference>
<dbReference type="InterPro" id="IPR002347">
    <property type="entry name" value="SDR_fam"/>
</dbReference>
<evidence type="ECO:0000256" key="2">
    <source>
        <dbReference type="SAM" id="MobiDB-lite"/>
    </source>
</evidence>
<dbReference type="InterPro" id="IPR036291">
    <property type="entry name" value="NAD(P)-bd_dom_sf"/>
</dbReference>